<proteinExistence type="predicted"/>
<dbReference type="EMBL" id="PVNL01000136">
    <property type="protein sequence ID" value="PRP95704.1"/>
    <property type="molecule type" value="Genomic_DNA"/>
</dbReference>
<gene>
    <name evidence="1" type="ORF">ENSA7_73380</name>
</gene>
<name>A0A2S9XS62_9BACT</name>
<accession>A0A2S9XS62</accession>
<reference evidence="1 2" key="1">
    <citation type="submission" date="2018-03" db="EMBL/GenBank/DDBJ databases">
        <title>Draft Genome Sequences of the Obligatory Marine Myxobacteria Enhygromyxa salina SWB007.</title>
        <authorList>
            <person name="Poehlein A."/>
            <person name="Moghaddam J.A."/>
            <person name="Harms H."/>
            <person name="Alanjari M."/>
            <person name="Koenig G.M."/>
            <person name="Daniel R."/>
            <person name="Schaeberle T.F."/>
        </authorList>
    </citation>
    <scope>NUCLEOTIDE SEQUENCE [LARGE SCALE GENOMIC DNA]</scope>
    <source>
        <strain evidence="1 2">SWB007</strain>
    </source>
</reference>
<organism evidence="1 2">
    <name type="scientific">Enhygromyxa salina</name>
    <dbReference type="NCBI Taxonomy" id="215803"/>
    <lineage>
        <taxon>Bacteria</taxon>
        <taxon>Pseudomonadati</taxon>
        <taxon>Myxococcota</taxon>
        <taxon>Polyangia</taxon>
        <taxon>Nannocystales</taxon>
        <taxon>Nannocystaceae</taxon>
        <taxon>Enhygromyxa</taxon>
    </lineage>
</organism>
<protein>
    <submittedName>
        <fullName evidence="1">Uncharacterized protein</fullName>
    </submittedName>
</protein>
<comment type="caution">
    <text evidence="1">The sequence shown here is derived from an EMBL/GenBank/DDBJ whole genome shotgun (WGS) entry which is preliminary data.</text>
</comment>
<evidence type="ECO:0000313" key="1">
    <source>
        <dbReference type="EMBL" id="PRP95704.1"/>
    </source>
</evidence>
<sequence>MGAVVGALHAAEPDRDPVEHYREFAAALDRELGISALVVMLLLDGWRIDNEPIDFEHLSRRPGDYAQTQNSIAWSLTTQNVAEALGRHADAAALGDLELPFATAYLLLWAEPLEPLVMREGDLPMAIRRAVVSASAREVVDTGAVERSEVLALARIVAVPVRAACSQFPRRRIVALNTSGEPAMRAGAPCPVFEVELEVSAPASGPSLHEYLLGRGSSFEQAVEAGYDQTRSALRR</sequence>
<dbReference type="AlphaFoldDB" id="A0A2S9XS62"/>
<dbReference type="Proteomes" id="UP000238823">
    <property type="component" value="Unassembled WGS sequence"/>
</dbReference>
<evidence type="ECO:0000313" key="2">
    <source>
        <dbReference type="Proteomes" id="UP000238823"/>
    </source>
</evidence>